<evidence type="ECO:0000256" key="3">
    <source>
        <dbReference type="ARBA" id="ARBA00022670"/>
    </source>
</evidence>
<name>A0ABQ8ULZ8_9EUKA</name>
<feature type="chain" id="PRO_5044966257" description="Carboxypeptidase" evidence="7">
    <location>
        <begin position="19"/>
        <end position="552"/>
    </location>
</feature>
<keyword evidence="2 7" id="KW-0121">Carboxypeptidase</keyword>
<dbReference type="Gene3D" id="3.40.50.1820">
    <property type="entry name" value="alpha/beta hydrolase"/>
    <property type="match status" value="1"/>
</dbReference>
<dbReference type="InterPro" id="IPR033124">
    <property type="entry name" value="Ser_caboxypep_his_AS"/>
</dbReference>
<dbReference type="EMBL" id="JAPMOS010000014">
    <property type="protein sequence ID" value="KAJ4460195.1"/>
    <property type="molecule type" value="Genomic_DNA"/>
</dbReference>
<sequence>MELLLFLIILLTGNLVFGAKSKADQPEIGVVSLSPSSGMFYALYSARKSPENAPLIMWLQGGPGGSSYGVGNFLEVGPLDENLRERRDTWVNDVNVLFVDFPVGSGFSWTTKSSELAKNNDQIGAQGLRFLAHFFDTHPRLAVNPFWIFSESYGGKCSVAIAASLHQAIDSGVIKCNFRGIALGDPWIAPEQCQRSYADVLQAAALVTDSQAARLIAITDETLVSLSTARPTQAEDLFGLTQHYISNFTSSGPPRLHSTPKMSLPPLCTGTVNMYNLRLHVKAPNLSQLEDLMLSATIRAPLEAVLPASVTWGAQSDRVYNTLRPDFMVRPPSQIRCFGRFGLHLTCHGTGILSWPQTDCSSDVKRLLETTDLQVWIYVSWDLIVNSLCTERWVSSMGWSDYSRFAASAKVMHSDPASGQPEMFSKWANNLGIVWVLDAGHLVPRDQPAAARRMLRMIVGLDAPPQNLWKVTVPNYPATLADRRRLSPLSPAALNTTTGPIPSAPTVLTSLMAPLGPIDSLTFPTGRPEHVTRASLLGPPGGWEAREYRLDH</sequence>
<comment type="caution">
    <text evidence="8">The sequence shown here is derived from an EMBL/GenBank/DDBJ whole genome shotgun (WGS) entry which is preliminary data.</text>
</comment>
<protein>
    <recommendedName>
        <fullName evidence="7">Carboxypeptidase</fullName>
        <ecNumber evidence="7">3.4.16.-</ecNumber>
    </recommendedName>
</protein>
<keyword evidence="6" id="KW-0325">Glycoprotein</keyword>
<feature type="signal peptide" evidence="7">
    <location>
        <begin position="1"/>
        <end position="18"/>
    </location>
</feature>
<evidence type="ECO:0000256" key="4">
    <source>
        <dbReference type="ARBA" id="ARBA00022729"/>
    </source>
</evidence>
<dbReference type="GO" id="GO:0004180">
    <property type="term" value="F:carboxypeptidase activity"/>
    <property type="evidence" value="ECO:0007669"/>
    <property type="project" value="UniProtKB-KW"/>
</dbReference>
<comment type="similarity">
    <text evidence="1 7">Belongs to the peptidase S10 family.</text>
</comment>
<proteinExistence type="inferred from homology"/>
<dbReference type="InterPro" id="IPR018202">
    <property type="entry name" value="Ser_caboxypep_ser_AS"/>
</dbReference>
<dbReference type="SUPFAM" id="SSF53474">
    <property type="entry name" value="alpha/beta-Hydrolases"/>
    <property type="match status" value="1"/>
</dbReference>
<dbReference type="PRINTS" id="PR00724">
    <property type="entry name" value="CRBOXYPTASEC"/>
</dbReference>
<evidence type="ECO:0000313" key="9">
    <source>
        <dbReference type="Proteomes" id="UP001141327"/>
    </source>
</evidence>
<dbReference type="InterPro" id="IPR001563">
    <property type="entry name" value="Peptidase_S10"/>
</dbReference>
<dbReference type="PANTHER" id="PTHR11802">
    <property type="entry name" value="SERINE PROTEASE FAMILY S10 SERINE CARBOXYPEPTIDASE"/>
    <property type="match status" value="1"/>
</dbReference>
<dbReference type="Proteomes" id="UP001141327">
    <property type="component" value="Unassembled WGS sequence"/>
</dbReference>
<evidence type="ECO:0000256" key="2">
    <source>
        <dbReference type="ARBA" id="ARBA00022645"/>
    </source>
</evidence>
<organism evidence="8 9">
    <name type="scientific">Paratrimastix pyriformis</name>
    <dbReference type="NCBI Taxonomy" id="342808"/>
    <lineage>
        <taxon>Eukaryota</taxon>
        <taxon>Metamonada</taxon>
        <taxon>Preaxostyla</taxon>
        <taxon>Paratrimastigidae</taxon>
        <taxon>Paratrimastix</taxon>
    </lineage>
</organism>
<dbReference type="EC" id="3.4.16.-" evidence="7"/>
<evidence type="ECO:0000313" key="8">
    <source>
        <dbReference type="EMBL" id="KAJ4460195.1"/>
    </source>
</evidence>
<dbReference type="Pfam" id="PF00450">
    <property type="entry name" value="Peptidase_S10"/>
    <property type="match status" value="1"/>
</dbReference>
<evidence type="ECO:0000256" key="1">
    <source>
        <dbReference type="ARBA" id="ARBA00009431"/>
    </source>
</evidence>
<dbReference type="InterPro" id="IPR029058">
    <property type="entry name" value="AB_hydrolase_fold"/>
</dbReference>
<accession>A0ABQ8ULZ8</accession>
<evidence type="ECO:0000256" key="7">
    <source>
        <dbReference type="RuleBase" id="RU361156"/>
    </source>
</evidence>
<reference evidence="8" key="1">
    <citation type="journal article" date="2022" name="bioRxiv">
        <title>Genomics of Preaxostyla Flagellates Illuminates Evolutionary Transitions and the Path Towards Mitochondrial Loss.</title>
        <authorList>
            <person name="Novak L.V.F."/>
            <person name="Treitli S.C."/>
            <person name="Pyrih J."/>
            <person name="Halakuc P."/>
            <person name="Pipaliya S.V."/>
            <person name="Vacek V."/>
            <person name="Brzon O."/>
            <person name="Soukal P."/>
            <person name="Eme L."/>
            <person name="Dacks J.B."/>
            <person name="Karnkowska A."/>
            <person name="Elias M."/>
            <person name="Hampl V."/>
        </authorList>
    </citation>
    <scope>NUCLEOTIDE SEQUENCE</scope>
    <source>
        <strain evidence="8">RCP-MX</strain>
    </source>
</reference>
<evidence type="ECO:0000256" key="6">
    <source>
        <dbReference type="ARBA" id="ARBA00023180"/>
    </source>
</evidence>
<evidence type="ECO:0000256" key="5">
    <source>
        <dbReference type="ARBA" id="ARBA00022801"/>
    </source>
</evidence>
<gene>
    <name evidence="8" type="ORF">PAPYR_3584</name>
</gene>
<dbReference type="PROSITE" id="PS00560">
    <property type="entry name" value="CARBOXYPEPT_SER_HIS"/>
    <property type="match status" value="1"/>
</dbReference>
<keyword evidence="3 7" id="KW-0645">Protease</keyword>
<keyword evidence="4 7" id="KW-0732">Signal</keyword>
<dbReference type="PANTHER" id="PTHR11802:SF3">
    <property type="entry name" value="RETINOID-INDUCIBLE SERINE CARBOXYPEPTIDASE"/>
    <property type="match status" value="1"/>
</dbReference>
<keyword evidence="5 7" id="KW-0378">Hydrolase</keyword>
<dbReference type="PROSITE" id="PS00131">
    <property type="entry name" value="CARBOXYPEPT_SER_SER"/>
    <property type="match status" value="1"/>
</dbReference>
<keyword evidence="9" id="KW-1185">Reference proteome</keyword>